<accession>A0A4U1IIV6</accession>
<sequence>MRSTMRSVLLTAIAGATMLVAGQASALSPERVRVTSRGGLEVTFNDSAERTTQYTYVLSYSGMGEFTCSTADAQPLSLPQFTEERSISGSASVEVWTNISGRLPTTTITTDPPEPPELDCPAGYDRRLRVVRYQNIRLERVGIPPGATNVPGTSREIFLLRTP</sequence>
<gene>
    <name evidence="2" type="ORF">E8A74_49290</name>
</gene>
<comment type="caution">
    <text evidence="2">The sequence shown here is derived from an EMBL/GenBank/DDBJ whole genome shotgun (WGS) entry which is preliminary data.</text>
</comment>
<protein>
    <submittedName>
        <fullName evidence="2">Uncharacterized protein</fullName>
    </submittedName>
</protein>
<evidence type="ECO:0000256" key="1">
    <source>
        <dbReference type="SAM" id="SignalP"/>
    </source>
</evidence>
<keyword evidence="3" id="KW-1185">Reference proteome</keyword>
<organism evidence="2 3">
    <name type="scientific">Polyangium fumosum</name>
    <dbReference type="NCBI Taxonomy" id="889272"/>
    <lineage>
        <taxon>Bacteria</taxon>
        <taxon>Pseudomonadati</taxon>
        <taxon>Myxococcota</taxon>
        <taxon>Polyangia</taxon>
        <taxon>Polyangiales</taxon>
        <taxon>Polyangiaceae</taxon>
        <taxon>Polyangium</taxon>
    </lineage>
</organism>
<keyword evidence="1" id="KW-0732">Signal</keyword>
<evidence type="ECO:0000313" key="2">
    <source>
        <dbReference type="EMBL" id="TKC93657.1"/>
    </source>
</evidence>
<reference evidence="2 3" key="1">
    <citation type="submission" date="2019-04" db="EMBL/GenBank/DDBJ databases">
        <authorList>
            <person name="Li Y."/>
            <person name="Wang J."/>
        </authorList>
    </citation>
    <scope>NUCLEOTIDE SEQUENCE [LARGE SCALE GENOMIC DNA]</scope>
    <source>
        <strain evidence="2 3">DSM 14668</strain>
    </source>
</reference>
<dbReference type="AlphaFoldDB" id="A0A4U1IIV6"/>
<evidence type="ECO:0000313" key="3">
    <source>
        <dbReference type="Proteomes" id="UP000309215"/>
    </source>
</evidence>
<name>A0A4U1IIV6_9BACT</name>
<feature type="chain" id="PRO_5020699545" evidence="1">
    <location>
        <begin position="27"/>
        <end position="163"/>
    </location>
</feature>
<proteinExistence type="predicted"/>
<feature type="signal peptide" evidence="1">
    <location>
        <begin position="1"/>
        <end position="26"/>
    </location>
</feature>
<dbReference type="EMBL" id="SSMQ01000119">
    <property type="protein sequence ID" value="TKC93657.1"/>
    <property type="molecule type" value="Genomic_DNA"/>
</dbReference>
<dbReference type="Proteomes" id="UP000309215">
    <property type="component" value="Unassembled WGS sequence"/>
</dbReference>